<dbReference type="SUPFAM" id="SSF88723">
    <property type="entry name" value="PIN domain-like"/>
    <property type="match status" value="1"/>
</dbReference>
<dbReference type="InterPro" id="IPR016541">
    <property type="entry name" value="UCP008505"/>
</dbReference>
<proteinExistence type="predicted"/>
<comment type="caution">
    <text evidence="1">The sequence shown here is derived from an EMBL/GenBank/DDBJ whole genome shotgun (WGS) entry which is preliminary data.</text>
</comment>
<organism evidence="1">
    <name type="scientific">Thermorudis sp</name>
    <dbReference type="NCBI Taxonomy" id="1969470"/>
    <lineage>
        <taxon>Bacteria</taxon>
        <taxon>Pseudomonadati</taxon>
        <taxon>Thermomicrobiota</taxon>
        <taxon>Thermomicrobia</taxon>
        <taxon>Thermomicrobia incertae sedis</taxon>
        <taxon>Thermorudis</taxon>
    </lineage>
</organism>
<accession>A0A7C3AQ22</accession>
<dbReference type="AlphaFoldDB" id="A0A7C3AQ22"/>
<protein>
    <submittedName>
        <fullName evidence="1">DUF4411 family protein</fullName>
    </submittedName>
</protein>
<gene>
    <name evidence="1" type="ORF">ENP13_05190</name>
</gene>
<reference evidence="1" key="1">
    <citation type="journal article" date="2020" name="mSystems">
        <title>Genome- and Community-Level Interaction Insights into Carbon Utilization and Element Cycling Functions of Hydrothermarchaeota in Hydrothermal Sediment.</title>
        <authorList>
            <person name="Zhou Z."/>
            <person name="Liu Y."/>
            <person name="Xu W."/>
            <person name="Pan J."/>
            <person name="Luo Z.H."/>
            <person name="Li M."/>
        </authorList>
    </citation>
    <scope>NUCLEOTIDE SEQUENCE [LARGE SCALE GENOMIC DNA]</scope>
    <source>
        <strain evidence="1">SpSt-192</strain>
    </source>
</reference>
<dbReference type="Pfam" id="PF14367">
    <property type="entry name" value="DUF4411"/>
    <property type="match status" value="1"/>
</dbReference>
<sequence length="162" mass="18521">MEHFVIDSNVFIHGANRWYPMDIFPAFWQKLVELATNGQVVSVDAVREELTKRQDTLAEWAKDSFNGWRAAKSDPLVQQHYSEVIRHVNGLRGKSSAAKYQFANKADGWIVAYAVAYSAIVVTHEKSVSETSQKIKIPDVCHQFNVECIRLVEMLRRLNVTI</sequence>
<dbReference type="PIRSF" id="PIRSF008505">
    <property type="entry name" value="UCP008505"/>
    <property type="match status" value="1"/>
</dbReference>
<name>A0A7C3AQ22_9BACT</name>
<dbReference type="EMBL" id="DSID01000402">
    <property type="protein sequence ID" value="HEX70621.1"/>
    <property type="molecule type" value="Genomic_DNA"/>
</dbReference>
<dbReference type="InterPro" id="IPR029060">
    <property type="entry name" value="PIN-like_dom_sf"/>
</dbReference>
<evidence type="ECO:0000313" key="1">
    <source>
        <dbReference type="EMBL" id="HEX70621.1"/>
    </source>
</evidence>